<evidence type="ECO:0000313" key="3">
    <source>
        <dbReference type="EMBL" id="EHO62625.1"/>
    </source>
</evidence>
<dbReference type="PANTHER" id="PTHR23088:SF27">
    <property type="entry name" value="DEAMINATED GLUTATHIONE AMIDASE"/>
    <property type="match status" value="1"/>
</dbReference>
<dbReference type="InterPro" id="IPR036526">
    <property type="entry name" value="C-N_Hydrolase_sf"/>
</dbReference>
<dbReference type="Proteomes" id="UP000003277">
    <property type="component" value="Unassembled WGS sequence"/>
</dbReference>
<evidence type="ECO:0000256" key="1">
    <source>
        <dbReference type="ARBA" id="ARBA00010613"/>
    </source>
</evidence>
<evidence type="ECO:0000313" key="4">
    <source>
        <dbReference type="Proteomes" id="UP000003277"/>
    </source>
</evidence>
<reference evidence="3 4" key="1">
    <citation type="submission" date="2011-11" db="EMBL/GenBank/DDBJ databases">
        <title>The Genome Sequence of Dialister succinatiphilus YIT 11850.</title>
        <authorList>
            <consortium name="The Broad Institute Genome Sequencing Platform"/>
            <person name="Earl A."/>
            <person name="Ward D."/>
            <person name="Feldgarden M."/>
            <person name="Gevers D."/>
            <person name="Morotomi M."/>
            <person name="Young S.K."/>
            <person name="Zeng Q."/>
            <person name="Gargeya S."/>
            <person name="Fitzgerald M."/>
            <person name="Haas B."/>
            <person name="Abouelleil A."/>
            <person name="Alvarado L."/>
            <person name="Arachchi H.M."/>
            <person name="Berlin A."/>
            <person name="Brown A."/>
            <person name="Chapman S.B."/>
            <person name="Dunbar C."/>
            <person name="Gearin G."/>
            <person name="Goldberg J."/>
            <person name="Griggs A."/>
            <person name="Gujja S."/>
            <person name="Heiman D."/>
            <person name="Howarth C."/>
            <person name="Lui A."/>
            <person name="MacDonald P.J.P."/>
            <person name="Montmayeur A."/>
            <person name="Murphy C."/>
            <person name="Neiman D."/>
            <person name="Pearson M."/>
            <person name="Priest M."/>
            <person name="Roberts A."/>
            <person name="Saif S."/>
            <person name="Shea T."/>
            <person name="Sisk P."/>
            <person name="Stolte C."/>
            <person name="Sykes S."/>
            <person name="Wortman J."/>
            <person name="Nusbaum C."/>
            <person name="Birren B."/>
        </authorList>
    </citation>
    <scope>NUCLEOTIDE SEQUENCE [LARGE SCALE GENOMIC DNA]</scope>
    <source>
        <strain evidence="3 4">YIT 11850</strain>
    </source>
</reference>
<dbReference type="Gene3D" id="3.60.110.10">
    <property type="entry name" value="Carbon-nitrogen hydrolase"/>
    <property type="match status" value="1"/>
</dbReference>
<comment type="caution">
    <text evidence="3">The sequence shown here is derived from an EMBL/GenBank/DDBJ whole genome shotgun (WGS) entry which is preliminary data.</text>
</comment>
<dbReference type="AlphaFoldDB" id="H1D1K2"/>
<feature type="domain" description="CN hydrolase" evidence="2">
    <location>
        <begin position="3"/>
        <end position="240"/>
    </location>
</feature>
<comment type="similarity">
    <text evidence="1">Belongs to the carbon-nitrogen hydrolase superfamily. NIT1/NIT2 family.</text>
</comment>
<proteinExistence type="inferred from homology"/>
<sequence length="264" mass="30065">MKLRIALLQMHVEMGNPKVNFAHARDMMEKAMEKKPDILVLPETWNTGFFPKENLSLLADEEGKETCSLLSSIAASHGVNIVGGTTAVKVGQDIYNRSYVFDRKGDLVTSFDKIHGFSLSGEPGYFRMGNHLSHFELDGLSCSMAICYDIRFPELIRREALLDVDLFFVPAAWPKIRNHHWVTLNRARAIENQFYMACVNQAGKSGDTEYAGESLLLDPWGEDICHLEDDEDIAFGRVDTDVIHEVRSRINVFRDRRPDWDKVE</sequence>
<keyword evidence="4" id="KW-1185">Reference proteome</keyword>
<name>H1D1K2_9FIRM</name>
<dbReference type="PANTHER" id="PTHR23088">
    <property type="entry name" value="NITRILASE-RELATED"/>
    <property type="match status" value="1"/>
</dbReference>
<dbReference type="SUPFAM" id="SSF56317">
    <property type="entry name" value="Carbon-nitrogen hydrolase"/>
    <property type="match status" value="1"/>
</dbReference>
<dbReference type="STRING" id="742743.HMPREF9453_01490"/>
<dbReference type="RefSeq" id="WP_008859984.1">
    <property type="nucleotide sequence ID" value="NZ_JH591188.1"/>
</dbReference>
<dbReference type="InterPro" id="IPR003010">
    <property type="entry name" value="C-N_Hydrolase"/>
</dbReference>
<gene>
    <name evidence="3" type="ORF">HMPREF9453_01490</name>
</gene>
<dbReference type="OrthoDB" id="9811121at2"/>
<dbReference type="eggNOG" id="COG0388">
    <property type="taxonomic scope" value="Bacteria"/>
</dbReference>
<dbReference type="CDD" id="cd07583">
    <property type="entry name" value="nitrilase_5"/>
    <property type="match status" value="1"/>
</dbReference>
<evidence type="ECO:0000259" key="2">
    <source>
        <dbReference type="PROSITE" id="PS50263"/>
    </source>
</evidence>
<dbReference type="HOGENOM" id="CLU_030130_3_1_9"/>
<dbReference type="PATRIC" id="fig|742743.3.peg.1524"/>
<accession>H1D1K2</accession>
<dbReference type="EMBL" id="ADLT01000049">
    <property type="protein sequence ID" value="EHO62625.1"/>
    <property type="molecule type" value="Genomic_DNA"/>
</dbReference>
<protein>
    <recommendedName>
        <fullName evidence="2">CN hydrolase domain-containing protein</fullName>
    </recommendedName>
</protein>
<dbReference type="Pfam" id="PF00795">
    <property type="entry name" value="CN_hydrolase"/>
    <property type="match status" value="1"/>
</dbReference>
<organism evidence="3 4">
    <name type="scientific">Dialister succinatiphilus YIT 11850</name>
    <dbReference type="NCBI Taxonomy" id="742743"/>
    <lineage>
        <taxon>Bacteria</taxon>
        <taxon>Bacillati</taxon>
        <taxon>Bacillota</taxon>
        <taxon>Negativicutes</taxon>
        <taxon>Veillonellales</taxon>
        <taxon>Veillonellaceae</taxon>
        <taxon>Dialister</taxon>
    </lineage>
</organism>
<dbReference type="PROSITE" id="PS50263">
    <property type="entry name" value="CN_HYDROLASE"/>
    <property type="match status" value="1"/>
</dbReference>